<keyword evidence="1" id="KW-0808">Transferase</keyword>
<keyword evidence="1" id="KW-0695">RNA-directed DNA polymerase</keyword>
<dbReference type="EMBL" id="GDKW01003313">
    <property type="protein sequence ID" value="JAI53282.1"/>
    <property type="molecule type" value="mRNA"/>
</dbReference>
<keyword evidence="1" id="KW-0548">Nucleotidyltransferase</keyword>
<name>A0A0P4VM28_9HEMI</name>
<protein>
    <submittedName>
        <fullName evidence="1">Putative rna-directed dna polymerase from mobile element jockey-like protein</fullName>
    </submittedName>
</protein>
<dbReference type="AlphaFoldDB" id="A0A0P4VM28"/>
<dbReference type="GO" id="GO:0003964">
    <property type="term" value="F:RNA-directed DNA polymerase activity"/>
    <property type="evidence" value="ECO:0007669"/>
    <property type="project" value="UniProtKB-KW"/>
</dbReference>
<feature type="non-terminal residue" evidence="1">
    <location>
        <position position="1"/>
    </location>
</feature>
<evidence type="ECO:0000313" key="1">
    <source>
        <dbReference type="EMBL" id="JAI53282.1"/>
    </source>
</evidence>
<proteinExistence type="evidence at transcript level"/>
<organism evidence="1">
    <name type="scientific">Rhodnius neglectus</name>
    <dbReference type="NCBI Taxonomy" id="72488"/>
    <lineage>
        <taxon>Eukaryota</taxon>
        <taxon>Metazoa</taxon>
        <taxon>Ecdysozoa</taxon>
        <taxon>Arthropoda</taxon>
        <taxon>Hexapoda</taxon>
        <taxon>Insecta</taxon>
        <taxon>Pterygota</taxon>
        <taxon>Neoptera</taxon>
        <taxon>Paraneoptera</taxon>
        <taxon>Hemiptera</taxon>
        <taxon>Heteroptera</taxon>
        <taxon>Panheteroptera</taxon>
        <taxon>Cimicomorpha</taxon>
        <taxon>Reduviidae</taxon>
        <taxon>Triatominae</taxon>
        <taxon>Rhodnius</taxon>
    </lineage>
</organism>
<accession>A0A0P4VM28</accession>
<reference evidence="1" key="1">
    <citation type="journal article" date="2016" name="PLoS Negl. Trop. Dis.">
        <title>A Deep Insight into the Sialome of Rhodnius neglectus, a Vector of Chagas Disease.</title>
        <authorList>
            <person name="Santiago P.B."/>
            <person name="Assumpcao T.C."/>
            <person name="Araujo C.N."/>
            <person name="Bastos I.M."/>
            <person name="Neves D."/>
            <person name="Silva I.G."/>
            <person name="Charneau S."/>
            <person name="Queiroz R.M."/>
            <person name="Raiol T."/>
            <person name="Oliveira J.V."/>
            <person name="Sousa M.V."/>
            <person name="Calvo E."/>
            <person name="Ribeiro J.M."/>
            <person name="Santana J.M."/>
        </authorList>
    </citation>
    <scope>NUCLEOTIDE SEQUENCE</scope>
    <source>
        <tissue evidence="1">Salivary glands</tissue>
    </source>
</reference>
<sequence length="148" mass="17937">DYCCLVYLDLTSELNTRIQRALNSGVRFIFDVRRDEHITPYYHRLNWLNVEYRRQYFLGAFIYFLFKNRAPDYLYSLFSSKEQLHLRTTRQVDTKLYTPTPRTATYQNSFYLKACRLWNSLPIGLRAKSVNTFKPHLYEHLIKSYLNQ</sequence>